<evidence type="ECO:0000256" key="3">
    <source>
        <dbReference type="ARBA" id="ARBA00022741"/>
    </source>
</evidence>
<dbReference type="SUPFAM" id="SSF52540">
    <property type="entry name" value="P-loop containing nucleoside triphosphate hydrolases"/>
    <property type="match status" value="1"/>
</dbReference>
<dbReference type="EMBL" id="KB206411">
    <property type="protein sequence ID" value="ELP91858.1"/>
    <property type="molecule type" value="Genomic_DNA"/>
</dbReference>
<dbReference type="GO" id="GO:0045335">
    <property type="term" value="C:phagocytic vesicle"/>
    <property type="evidence" value="ECO:0007669"/>
    <property type="project" value="TreeGrafter"/>
</dbReference>
<dbReference type="OrthoDB" id="9989112at2759"/>
<dbReference type="GO" id="GO:0003924">
    <property type="term" value="F:GTPase activity"/>
    <property type="evidence" value="ECO:0007669"/>
    <property type="project" value="InterPro"/>
</dbReference>
<sequence>MSKTRLLKTILIGTSGVGKTALITTFCCEKFTNNYKATIGADFVTKSMIVGNKEVSMQIWDTAGNERFVSLSVAFYRGADCCGLVFDVSNEKSFERLLFWKDEFLRNACTSLGDDRKYPFVIIGNKTDKPAVITSAMVAEWIVANDVNAVYIETSASTGVGVDTAFNCLAKKALEHDPGDTLTSQETHIQPFYDDEDDDDERATCC</sequence>
<dbReference type="GO" id="GO:0090385">
    <property type="term" value="P:phagosome-lysosome fusion"/>
    <property type="evidence" value="ECO:0007669"/>
    <property type="project" value="TreeGrafter"/>
</dbReference>
<dbReference type="Proteomes" id="UP000014680">
    <property type="component" value="Unassembled WGS sequence"/>
</dbReference>
<name>A0A0A1U9X0_ENTIV</name>
<dbReference type="PROSITE" id="PS51419">
    <property type="entry name" value="RAB"/>
    <property type="match status" value="1"/>
</dbReference>
<accession>A0A0A1U9X0</accession>
<dbReference type="VEuPathDB" id="AmoebaDB:EIN_397580"/>
<dbReference type="InterPro" id="IPR005225">
    <property type="entry name" value="Small_GTP-bd"/>
</dbReference>
<keyword evidence="4" id="KW-0342">GTP-binding</keyword>
<dbReference type="PANTHER" id="PTHR47981:SF20">
    <property type="entry name" value="RAS-RELATED PROTEIN RAB-7A"/>
    <property type="match status" value="1"/>
</dbReference>
<evidence type="ECO:0000256" key="5">
    <source>
        <dbReference type="SAM" id="MobiDB-lite"/>
    </source>
</evidence>
<dbReference type="Gene3D" id="3.40.50.300">
    <property type="entry name" value="P-loop containing nucleotide triphosphate hydrolases"/>
    <property type="match status" value="1"/>
</dbReference>
<comment type="similarity">
    <text evidence="2">Belongs to the small GTPase superfamily. Rho family.</text>
</comment>
<reference evidence="6 7" key="1">
    <citation type="submission" date="2012-10" db="EMBL/GenBank/DDBJ databases">
        <authorList>
            <person name="Zafar N."/>
            <person name="Inman J."/>
            <person name="Hall N."/>
            <person name="Lorenzi H."/>
            <person name="Caler E."/>
        </authorList>
    </citation>
    <scope>NUCLEOTIDE SEQUENCE [LARGE SCALE GENOMIC DNA]</scope>
    <source>
        <strain evidence="6 7">IP1</strain>
    </source>
</reference>
<dbReference type="NCBIfam" id="TIGR00231">
    <property type="entry name" value="small_GTP"/>
    <property type="match status" value="1"/>
</dbReference>
<evidence type="ECO:0000313" key="7">
    <source>
        <dbReference type="Proteomes" id="UP000014680"/>
    </source>
</evidence>
<protein>
    <submittedName>
        <fullName evidence="6">GTP-binding protein yptV5, putative</fullName>
    </submittedName>
</protein>
<dbReference type="RefSeq" id="XP_004258629.1">
    <property type="nucleotide sequence ID" value="XM_004258581.1"/>
</dbReference>
<dbReference type="GO" id="GO:0005525">
    <property type="term" value="F:GTP binding"/>
    <property type="evidence" value="ECO:0007669"/>
    <property type="project" value="UniProtKB-KW"/>
</dbReference>
<dbReference type="KEGG" id="eiv:EIN_397580"/>
<keyword evidence="3" id="KW-0547">Nucleotide-binding</keyword>
<dbReference type="GO" id="GO:0005770">
    <property type="term" value="C:late endosome"/>
    <property type="evidence" value="ECO:0007669"/>
    <property type="project" value="TreeGrafter"/>
</dbReference>
<dbReference type="GO" id="GO:0005764">
    <property type="term" value="C:lysosome"/>
    <property type="evidence" value="ECO:0007669"/>
    <property type="project" value="TreeGrafter"/>
</dbReference>
<dbReference type="PRINTS" id="PR00449">
    <property type="entry name" value="RASTRNSFRMNG"/>
</dbReference>
<dbReference type="PANTHER" id="PTHR47981">
    <property type="entry name" value="RAB FAMILY"/>
    <property type="match status" value="1"/>
</dbReference>
<dbReference type="OMA" id="SQKWECC"/>
<dbReference type="InterPro" id="IPR027417">
    <property type="entry name" value="P-loop_NTPase"/>
</dbReference>
<evidence type="ECO:0000313" key="6">
    <source>
        <dbReference type="EMBL" id="ELP91858.1"/>
    </source>
</evidence>
<dbReference type="InterPro" id="IPR001806">
    <property type="entry name" value="Small_GTPase"/>
</dbReference>
<evidence type="ECO:0000256" key="4">
    <source>
        <dbReference type="ARBA" id="ARBA00023134"/>
    </source>
</evidence>
<feature type="compositionally biased region" description="Acidic residues" evidence="5">
    <location>
        <begin position="193"/>
        <end position="206"/>
    </location>
</feature>
<dbReference type="GeneID" id="14890936"/>
<feature type="region of interest" description="Disordered" evidence="5">
    <location>
        <begin position="179"/>
        <end position="206"/>
    </location>
</feature>
<dbReference type="Pfam" id="PF00071">
    <property type="entry name" value="Ras"/>
    <property type="match status" value="1"/>
</dbReference>
<dbReference type="SMART" id="SM00176">
    <property type="entry name" value="RAN"/>
    <property type="match status" value="1"/>
</dbReference>
<dbReference type="SMART" id="SM00173">
    <property type="entry name" value="RAS"/>
    <property type="match status" value="1"/>
</dbReference>
<dbReference type="SMART" id="SM00174">
    <property type="entry name" value="RHO"/>
    <property type="match status" value="1"/>
</dbReference>
<evidence type="ECO:0000256" key="2">
    <source>
        <dbReference type="ARBA" id="ARBA00010142"/>
    </source>
</evidence>
<organism evidence="6 7">
    <name type="scientific">Entamoeba invadens IP1</name>
    <dbReference type="NCBI Taxonomy" id="370355"/>
    <lineage>
        <taxon>Eukaryota</taxon>
        <taxon>Amoebozoa</taxon>
        <taxon>Evosea</taxon>
        <taxon>Archamoebae</taxon>
        <taxon>Mastigamoebida</taxon>
        <taxon>Entamoebidae</taxon>
        <taxon>Entamoeba</taxon>
    </lineage>
</organism>
<dbReference type="PROSITE" id="PS51421">
    <property type="entry name" value="RAS"/>
    <property type="match status" value="1"/>
</dbReference>
<evidence type="ECO:0000256" key="1">
    <source>
        <dbReference type="ARBA" id="ARBA00006270"/>
    </source>
</evidence>
<dbReference type="AlphaFoldDB" id="A0A0A1U9X0"/>
<dbReference type="SMART" id="SM00175">
    <property type="entry name" value="RAB"/>
    <property type="match status" value="1"/>
</dbReference>
<comment type="similarity">
    <text evidence="1">Belongs to the small GTPase superfamily. Rab family.</text>
</comment>
<keyword evidence="7" id="KW-1185">Reference proteome</keyword>
<proteinExistence type="inferred from homology"/>
<dbReference type="FunFam" id="3.40.50.300:FF:001204">
    <property type="entry name" value="Small GTP-binding protein, putative"/>
    <property type="match status" value="1"/>
</dbReference>
<gene>
    <name evidence="6" type="ORF">EIN_397580</name>
</gene>